<feature type="transmembrane region" description="Helical" evidence="1">
    <location>
        <begin position="192"/>
        <end position="210"/>
    </location>
</feature>
<reference evidence="3" key="2">
    <citation type="submission" date="2023-06" db="EMBL/GenBank/DDBJ databases">
        <title>Itaconate inhibition of nontuberculous mycobacteria.</title>
        <authorList>
            <person name="Spilker T."/>
        </authorList>
    </citation>
    <scope>NUCLEOTIDE SEQUENCE [LARGE SCALE GENOMIC DNA]</scope>
    <source>
        <strain evidence="3">FLAC1071</strain>
    </source>
</reference>
<keyword evidence="1" id="KW-1133">Transmembrane helix</keyword>
<reference evidence="2 3" key="1">
    <citation type="submission" date="2023-06" db="EMBL/GenBank/DDBJ databases">
        <title>Itaconate inhibition of nontuberculous mycobacteria.</title>
        <authorList>
            <person name="Breen P."/>
            <person name="Zimbric M."/>
            <person name="Caverly L."/>
        </authorList>
    </citation>
    <scope>NUCLEOTIDE SEQUENCE [LARGE SCALE GENOMIC DNA]</scope>
    <source>
        <strain evidence="2 3">FLAC1071</strain>
    </source>
</reference>
<keyword evidence="3" id="KW-1185">Reference proteome</keyword>
<keyword evidence="1" id="KW-0812">Transmembrane</keyword>
<dbReference type="EMBL" id="JASZZX010000042">
    <property type="protein sequence ID" value="MDM3929631.1"/>
    <property type="molecule type" value="Genomic_DNA"/>
</dbReference>
<feature type="transmembrane region" description="Helical" evidence="1">
    <location>
        <begin position="154"/>
        <end position="172"/>
    </location>
</feature>
<sequence>MWGSLVLALLLIEPITYFPQWFGLEAYMGLTFAHGQFTVQFLYNRLPLYIVAMYPVYGYVAFILVQRTGVLKKYNAFIGATSVATGFLVLFEVVDTVGPQWGWWIWNDQVPQSHPSMGPIPFTSIELFSIAVPFAIAFVTLLVSRKQPRTGRKIARDIVVVSVLVWPVMMASSMVPTLLDLVGLSLETARSVWLWTLIVGCLAITAYAFRGAYQARRSNPELAPAGVDHDHFGAVCVGVYLVFGVIFWAAALPDYLAAQNGFTDTGLRIGNLAFGGAAFLVAIAFTVAAYAGGTRSAAVPDAPESRVNVE</sequence>
<feature type="transmembrane region" description="Helical" evidence="1">
    <location>
        <begin position="231"/>
        <end position="252"/>
    </location>
</feature>
<keyword evidence="1" id="KW-0472">Membrane</keyword>
<dbReference type="RefSeq" id="WP_145958865.1">
    <property type="nucleotide sequence ID" value="NZ_CP015267.1"/>
</dbReference>
<name>A0ABT7P8L2_MYCIT</name>
<accession>A0ABT7P8L2</accession>
<feature type="transmembrane region" description="Helical" evidence="1">
    <location>
        <begin position="46"/>
        <end position="65"/>
    </location>
</feature>
<dbReference type="Proteomes" id="UP001529272">
    <property type="component" value="Unassembled WGS sequence"/>
</dbReference>
<evidence type="ECO:0000313" key="3">
    <source>
        <dbReference type="Proteomes" id="UP001529272"/>
    </source>
</evidence>
<feature type="transmembrane region" description="Helical" evidence="1">
    <location>
        <begin position="120"/>
        <end position="142"/>
    </location>
</feature>
<organism evidence="2 3">
    <name type="scientific">Mycobacterium intracellulare subsp. chimaera</name>
    <dbReference type="NCBI Taxonomy" id="222805"/>
    <lineage>
        <taxon>Bacteria</taxon>
        <taxon>Bacillati</taxon>
        <taxon>Actinomycetota</taxon>
        <taxon>Actinomycetes</taxon>
        <taxon>Mycobacteriales</taxon>
        <taxon>Mycobacteriaceae</taxon>
        <taxon>Mycobacterium</taxon>
        <taxon>Mycobacterium avium complex (MAC)</taxon>
    </lineage>
</organism>
<feature type="transmembrane region" description="Helical" evidence="1">
    <location>
        <begin position="272"/>
        <end position="291"/>
    </location>
</feature>
<gene>
    <name evidence="2" type="ORF">QRB35_27005</name>
</gene>
<protein>
    <submittedName>
        <fullName evidence="2">Uncharacterized protein</fullName>
    </submittedName>
</protein>
<feature type="transmembrane region" description="Helical" evidence="1">
    <location>
        <begin position="77"/>
        <end position="94"/>
    </location>
</feature>
<comment type="caution">
    <text evidence="2">The sequence shown here is derived from an EMBL/GenBank/DDBJ whole genome shotgun (WGS) entry which is preliminary data.</text>
</comment>
<proteinExistence type="predicted"/>
<evidence type="ECO:0000313" key="2">
    <source>
        <dbReference type="EMBL" id="MDM3929631.1"/>
    </source>
</evidence>
<evidence type="ECO:0000256" key="1">
    <source>
        <dbReference type="SAM" id="Phobius"/>
    </source>
</evidence>